<dbReference type="PANTHER" id="PTHR38692:SF1">
    <property type="entry name" value="PROTEIN SMG"/>
    <property type="match status" value="1"/>
</dbReference>
<comment type="similarity">
    <text evidence="1">Belongs to the Smg family.</text>
</comment>
<dbReference type="EMBL" id="JBHRTI010000007">
    <property type="protein sequence ID" value="MFC3148479.1"/>
    <property type="molecule type" value="Genomic_DNA"/>
</dbReference>
<gene>
    <name evidence="1" type="primary">smg</name>
    <name evidence="2" type="ORF">ACFOEN_12680</name>
</gene>
<accession>A0ABV7H7G7</accession>
<dbReference type="PANTHER" id="PTHR38692">
    <property type="entry name" value="PROTEIN SMG"/>
    <property type="match status" value="1"/>
</dbReference>
<dbReference type="RefSeq" id="WP_054124647.1">
    <property type="nucleotide sequence ID" value="NZ_CP180191.1"/>
</dbReference>
<sequence>MYDVLVYLFQHYSTPQLFPETDDLHDTLTEAGFDEDDVEQALDWLVGLASATQNIQLIAHASEGSTRIYAEVERRQLGDEAIAFIQHLENNDALYAPHRELIIERALAVAESPIPLSKLRIITLMVLWSQEVEFDALVFDELMSDDDSPRLPN</sequence>
<dbReference type="Proteomes" id="UP001595556">
    <property type="component" value="Unassembled WGS sequence"/>
</dbReference>
<dbReference type="Pfam" id="PF04361">
    <property type="entry name" value="DUF494"/>
    <property type="match status" value="1"/>
</dbReference>
<name>A0ABV7H7G7_9BURK</name>
<dbReference type="InterPro" id="IPR007456">
    <property type="entry name" value="Smg"/>
</dbReference>
<reference evidence="3" key="1">
    <citation type="journal article" date="2019" name="Int. J. Syst. Evol. Microbiol.">
        <title>The Global Catalogue of Microorganisms (GCM) 10K type strain sequencing project: providing services to taxonomists for standard genome sequencing and annotation.</title>
        <authorList>
            <consortium name="The Broad Institute Genomics Platform"/>
            <consortium name="The Broad Institute Genome Sequencing Center for Infectious Disease"/>
            <person name="Wu L."/>
            <person name="Ma J."/>
        </authorList>
    </citation>
    <scope>NUCLEOTIDE SEQUENCE [LARGE SCALE GENOMIC DNA]</scope>
    <source>
        <strain evidence="3">KCTC 52168</strain>
    </source>
</reference>
<comment type="caution">
    <text evidence="2">The sequence shown here is derived from an EMBL/GenBank/DDBJ whole genome shotgun (WGS) entry which is preliminary data.</text>
</comment>
<evidence type="ECO:0000256" key="1">
    <source>
        <dbReference type="HAMAP-Rule" id="MF_00598"/>
    </source>
</evidence>
<proteinExistence type="inferred from homology"/>
<organism evidence="2 3">
    <name type="scientific">Piscinibacterium candidicorallinum</name>
    <dbReference type="NCBI Taxonomy" id="1793872"/>
    <lineage>
        <taxon>Bacteria</taxon>
        <taxon>Pseudomonadati</taxon>
        <taxon>Pseudomonadota</taxon>
        <taxon>Betaproteobacteria</taxon>
        <taxon>Burkholderiales</taxon>
        <taxon>Piscinibacterium</taxon>
    </lineage>
</organism>
<evidence type="ECO:0000313" key="3">
    <source>
        <dbReference type="Proteomes" id="UP001595556"/>
    </source>
</evidence>
<keyword evidence="3" id="KW-1185">Reference proteome</keyword>
<dbReference type="HAMAP" id="MF_00598">
    <property type="entry name" value="Smg"/>
    <property type="match status" value="1"/>
</dbReference>
<protein>
    <recommendedName>
        <fullName evidence="1">Protein Smg homolog</fullName>
    </recommendedName>
</protein>
<evidence type="ECO:0000313" key="2">
    <source>
        <dbReference type="EMBL" id="MFC3148479.1"/>
    </source>
</evidence>